<feature type="compositionally biased region" description="Polar residues" evidence="1">
    <location>
        <begin position="609"/>
        <end position="636"/>
    </location>
</feature>
<accession>A0A8S8ZFJ6</accession>
<feature type="compositionally biased region" description="Basic residues" evidence="1">
    <location>
        <begin position="693"/>
        <end position="716"/>
    </location>
</feature>
<sequence length="799" mass="89156">MANILQLKLFLTPVPNQKRDMHKLMGVSSGPRASGSGTFRVETSTCDPRPVPLRLMGPFLPVYFLALLSFPFTSGASCVAPPFKSRRCISASSFSLFLPSHSWLRLSSPAPHRNRARSFFYSHKTLISKRAANIMEISSLEGSIPAATNNYEEEHAMLKSDRTGDEPEVAHANILFAQPPSATTATPLHLRRSSSPIADHRIPQWKKEKRSFKGTVTYPRVKSDLDSAGPAAAEAARAAQKSPLMVNGKPQFAIFCDGSSVYKLGSRKLKQEGGYAVVFRDPYDADKAATARASNAACTTMKSREEDGIKIGDFKIRHWLSDRTFGSGHCEMAALAQALEEVAKRIDQHQPQASMVKIFTDFEGNLGRIEKGILTTEADGLKRKRPLLKVDTSFYAKITNPFVQVIVWLSHYLSDRGCKIEMIWMPRNTTLGHRVADHMSYKWKTAKPGSGFNQRHLPHSQRDGIMDKLHEQVGPIERARVYTPRDRHVLLWRMGKLKLAVTAKKWSPRQVIADLNSPSDYIALDSEEEELEPQPQRPIKRRKTEVDATRAKNTSTTDSILPHSNPEESKSQAKPSKEPQPQPQLLMNHEPLPQPPKEQQKKEGGSTAKPRSTENYIPLNSESDNDKPVTQSQTQPKRAKKRIRMSKSRHDKTAKERSTVDFILLDSDSSDPEDNQPHPVGTKPAEPKPKPQAPKKKKKKKKKKTRGAIPAKKKNALLKQTAPGASSGFLKGKDHDFTFETGSLPAYPEQQQHASHGPESGNGNPSCLLCQYGQDGDDDECPWRSGYTGLPSQWALRRY</sequence>
<evidence type="ECO:0000256" key="1">
    <source>
        <dbReference type="SAM" id="MobiDB-lite"/>
    </source>
</evidence>
<evidence type="ECO:0000313" key="3">
    <source>
        <dbReference type="Proteomes" id="UP000433876"/>
    </source>
</evidence>
<feature type="compositionally biased region" description="Basic and acidic residues" evidence="1">
    <location>
        <begin position="565"/>
        <end position="577"/>
    </location>
</feature>
<organism evidence="2 3">
    <name type="scientific">Sordaria macrospora</name>
    <dbReference type="NCBI Taxonomy" id="5147"/>
    <lineage>
        <taxon>Eukaryota</taxon>
        <taxon>Fungi</taxon>
        <taxon>Dikarya</taxon>
        <taxon>Ascomycota</taxon>
        <taxon>Pezizomycotina</taxon>
        <taxon>Sordariomycetes</taxon>
        <taxon>Sordariomycetidae</taxon>
        <taxon>Sordariales</taxon>
        <taxon>Sordariaceae</taxon>
        <taxon>Sordaria</taxon>
    </lineage>
</organism>
<dbReference type="Proteomes" id="UP000433876">
    <property type="component" value="Unassembled WGS sequence"/>
</dbReference>
<comment type="caution">
    <text evidence="2">The sequence shown here is derived from an EMBL/GenBank/DDBJ whole genome shotgun (WGS) entry which is preliminary data.</text>
</comment>
<feature type="region of interest" description="Disordered" evidence="1">
    <location>
        <begin position="526"/>
        <end position="771"/>
    </location>
</feature>
<dbReference type="VEuPathDB" id="FungiDB:SMAC_09095"/>
<protein>
    <submittedName>
        <fullName evidence="2">Uncharacterized protein</fullName>
    </submittedName>
</protein>
<reference evidence="2 3" key="1">
    <citation type="submission" date="2017-07" db="EMBL/GenBank/DDBJ databases">
        <title>Genome sequence of the Sordaria macrospora wild type strain R19027.</title>
        <authorList>
            <person name="Nowrousian M."/>
            <person name="Teichert I."/>
            <person name="Kueck U."/>
        </authorList>
    </citation>
    <scope>NUCLEOTIDE SEQUENCE [LARGE SCALE GENOMIC DNA]</scope>
    <source>
        <strain evidence="2 3">R19027</strain>
        <tissue evidence="2">Mycelium</tissue>
    </source>
</reference>
<proteinExistence type="predicted"/>
<dbReference type="AlphaFoldDB" id="A0A8S8ZFJ6"/>
<name>A0A8S8ZFJ6_SORMA</name>
<dbReference type="EMBL" id="NMPR01000159">
    <property type="protein sequence ID" value="KAA8628873.1"/>
    <property type="molecule type" value="Genomic_DNA"/>
</dbReference>
<feature type="compositionally biased region" description="Basic residues" evidence="1">
    <location>
        <begin position="637"/>
        <end position="650"/>
    </location>
</feature>
<evidence type="ECO:0000313" key="2">
    <source>
        <dbReference type="EMBL" id="KAA8628873.1"/>
    </source>
</evidence>
<gene>
    <name evidence="2" type="ORF">SMACR_09095</name>
</gene>